<organism evidence="1 2">
    <name type="scientific">Chaetomium tenue</name>
    <dbReference type="NCBI Taxonomy" id="1854479"/>
    <lineage>
        <taxon>Eukaryota</taxon>
        <taxon>Fungi</taxon>
        <taxon>Dikarya</taxon>
        <taxon>Ascomycota</taxon>
        <taxon>Pezizomycotina</taxon>
        <taxon>Sordariomycetes</taxon>
        <taxon>Sordariomycetidae</taxon>
        <taxon>Sordariales</taxon>
        <taxon>Chaetomiaceae</taxon>
        <taxon>Chaetomium</taxon>
    </lineage>
</organism>
<evidence type="ECO:0000313" key="2">
    <source>
        <dbReference type="Proteomes" id="UP000724584"/>
    </source>
</evidence>
<gene>
    <name evidence="1" type="ORF">F5144DRAFT_588384</name>
</gene>
<dbReference type="EMBL" id="JAGIZQ010000001">
    <property type="protein sequence ID" value="KAH6649727.1"/>
    <property type="molecule type" value="Genomic_DNA"/>
</dbReference>
<dbReference type="Proteomes" id="UP000724584">
    <property type="component" value="Unassembled WGS sequence"/>
</dbReference>
<keyword evidence="2" id="KW-1185">Reference proteome</keyword>
<name>A0ACB7PN71_9PEZI</name>
<reference evidence="1 2" key="1">
    <citation type="journal article" date="2021" name="Nat. Commun.">
        <title>Genetic determinants of endophytism in the Arabidopsis root mycobiome.</title>
        <authorList>
            <person name="Mesny F."/>
            <person name="Miyauchi S."/>
            <person name="Thiergart T."/>
            <person name="Pickel B."/>
            <person name="Atanasova L."/>
            <person name="Karlsson M."/>
            <person name="Huettel B."/>
            <person name="Barry K.W."/>
            <person name="Haridas S."/>
            <person name="Chen C."/>
            <person name="Bauer D."/>
            <person name="Andreopoulos W."/>
            <person name="Pangilinan J."/>
            <person name="LaButti K."/>
            <person name="Riley R."/>
            <person name="Lipzen A."/>
            <person name="Clum A."/>
            <person name="Drula E."/>
            <person name="Henrissat B."/>
            <person name="Kohler A."/>
            <person name="Grigoriev I.V."/>
            <person name="Martin F.M."/>
            <person name="Hacquard S."/>
        </authorList>
    </citation>
    <scope>NUCLEOTIDE SEQUENCE [LARGE SCALE GENOMIC DNA]</scope>
    <source>
        <strain evidence="1 2">MPI-SDFR-AT-0079</strain>
    </source>
</reference>
<comment type="caution">
    <text evidence="1">The sequence shown here is derived from an EMBL/GenBank/DDBJ whole genome shotgun (WGS) entry which is preliminary data.</text>
</comment>
<sequence>MSDSRGSTPRVSTSSQRPMARSWPLPAPPSGRSPGSCAVHAIPNARVTHHQQKPRRRCRIPRALEIFVLQNFCSPRYPRHPDANNQLHRWFKGENKGSDRQQPTRRADGRETVAPRPASTPPSGGHMPDQSLSPTSPVLMHGSWSRWADVTLRVFSGLGRGGMEGVVRLF</sequence>
<proteinExistence type="predicted"/>
<accession>A0ACB7PN71</accession>
<protein>
    <submittedName>
        <fullName evidence="1">Uncharacterized protein</fullName>
    </submittedName>
</protein>
<evidence type="ECO:0000313" key="1">
    <source>
        <dbReference type="EMBL" id="KAH6649727.1"/>
    </source>
</evidence>